<proteinExistence type="predicted"/>
<comment type="caution">
    <text evidence="1">The sequence shown here is derived from an EMBL/GenBank/DDBJ whole genome shotgun (WGS) entry which is preliminary data.</text>
</comment>
<evidence type="ECO:0000313" key="2">
    <source>
        <dbReference type="Proteomes" id="UP000320811"/>
    </source>
</evidence>
<dbReference type="Proteomes" id="UP000320811">
    <property type="component" value="Unassembled WGS sequence"/>
</dbReference>
<gene>
    <name evidence="1" type="ORF">FHW36_10526</name>
</gene>
<dbReference type="AlphaFoldDB" id="A0A561PNA0"/>
<reference evidence="1 2" key="1">
    <citation type="submission" date="2019-06" db="EMBL/GenBank/DDBJ databases">
        <title>Sorghum-associated microbial communities from plants grown in Nebraska, USA.</title>
        <authorList>
            <person name="Schachtman D."/>
        </authorList>
    </citation>
    <scope>NUCLEOTIDE SEQUENCE [LARGE SCALE GENOMIC DNA]</scope>
    <source>
        <strain evidence="1 2">1209</strain>
    </source>
</reference>
<organism evidence="1 2">
    <name type="scientific">Chitinophaga polysaccharea</name>
    <dbReference type="NCBI Taxonomy" id="1293035"/>
    <lineage>
        <taxon>Bacteria</taxon>
        <taxon>Pseudomonadati</taxon>
        <taxon>Bacteroidota</taxon>
        <taxon>Chitinophagia</taxon>
        <taxon>Chitinophagales</taxon>
        <taxon>Chitinophagaceae</taxon>
        <taxon>Chitinophaga</taxon>
    </lineage>
</organism>
<name>A0A561PNA0_9BACT</name>
<sequence length="143" mass="16322">MIYFFYNIDLLITLDRCGLVKPIIDNGCKIIISEFRISYYSLEKQTLINRMIGAGIVDLVDDGADALDFAETHSSYMSHIGKGGLLVIHLCVTNSCVMVIEDEFQFYREIAANFGVNSVSPADFFRQNIEDTQRREFLMNVFK</sequence>
<dbReference type="EMBL" id="VIWO01000005">
    <property type="protein sequence ID" value="TWF39589.1"/>
    <property type="molecule type" value="Genomic_DNA"/>
</dbReference>
<keyword evidence="2" id="KW-1185">Reference proteome</keyword>
<protein>
    <submittedName>
        <fullName evidence="1">Uncharacterized protein</fullName>
    </submittedName>
</protein>
<accession>A0A561PNA0</accession>
<evidence type="ECO:0000313" key="1">
    <source>
        <dbReference type="EMBL" id="TWF39589.1"/>
    </source>
</evidence>